<reference evidence="2 3" key="1">
    <citation type="journal article" date="2020" name="bioRxiv">
        <title>Whole genome comparisons of ergot fungi reveals the divergence and evolution of species within the genus Claviceps are the result of varying mechanisms driving genome evolution and host range expansion.</title>
        <authorList>
            <person name="Wyka S.A."/>
            <person name="Mondo S.J."/>
            <person name="Liu M."/>
            <person name="Dettman J."/>
            <person name="Nalam V."/>
            <person name="Broders K.D."/>
        </authorList>
    </citation>
    <scope>NUCLEOTIDE SEQUENCE [LARGE SCALE GENOMIC DNA]</scope>
    <source>
        <strain evidence="2 3">Clav52</strain>
    </source>
</reference>
<comment type="caution">
    <text evidence="2">The sequence shown here is derived from an EMBL/GenBank/DDBJ whole genome shotgun (WGS) entry which is preliminary data.</text>
</comment>
<sequence>MADGTTTPPAAATGRVTHSTAQAAASTSSASHDTAEYLRLSRYATINQHSTTLDIDNKLAYLYNHYVEHGKTHEMLRRTFCEDCDSRVLDYSHLGKGKFPPAPRNARPP</sequence>
<feature type="region of interest" description="Disordered" evidence="1">
    <location>
        <begin position="1"/>
        <end position="31"/>
    </location>
</feature>
<dbReference type="Proteomes" id="UP000707071">
    <property type="component" value="Unassembled WGS sequence"/>
</dbReference>
<dbReference type="EMBL" id="SRRH01000057">
    <property type="protein sequence ID" value="KAG6300779.1"/>
    <property type="molecule type" value="Genomic_DNA"/>
</dbReference>
<protein>
    <submittedName>
        <fullName evidence="2">Uncharacterized protein</fullName>
    </submittedName>
</protein>
<accession>A0A9P7QKJ8</accession>
<keyword evidence="3" id="KW-1185">Reference proteome</keyword>
<dbReference type="AlphaFoldDB" id="A0A9P7QKJ8"/>
<evidence type="ECO:0000256" key="1">
    <source>
        <dbReference type="SAM" id="MobiDB-lite"/>
    </source>
</evidence>
<name>A0A9P7QKJ8_9HYPO</name>
<gene>
    <name evidence="2" type="ORF">E4U09_006313</name>
</gene>
<evidence type="ECO:0000313" key="2">
    <source>
        <dbReference type="EMBL" id="KAG6300779.1"/>
    </source>
</evidence>
<evidence type="ECO:0000313" key="3">
    <source>
        <dbReference type="Proteomes" id="UP000707071"/>
    </source>
</evidence>
<proteinExistence type="predicted"/>
<organism evidence="2 3">
    <name type="scientific">Claviceps aff. purpurea</name>
    <dbReference type="NCBI Taxonomy" id="1967640"/>
    <lineage>
        <taxon>Eukaryota</taxon>
        <taxon>Fungi</taxon>
        <taxon>Dikarya</taxon>
        <taxon>Ascomycota</taxon>
        <taxon>Pezizomycotina</taxon>
        <taxon>Sordariomycetes</taxon>
        <taxon>Hypocreomycetidae</taxon>
        <taxon>Hypocreales</taxon>
        <taxon>Clavicipitaceae</taxon>
        <taxon>Claviceps</taxon>
    </lineage>
</organism>